<dbReference type="InterPro" id="IPR036880">
    <property type="entry name" value="Kunitz_BPTI_sf"/>
</dbReference>
<organism evidence="6">
    <name type="scientific">Rhipicephalus appendiculatus</name>
    <name type="common">Brown ear tick</name>
    <dbReference type="NCBI Taxonomy" id="34631"/>
    <lineage>
        <taxon>Eukaryota</taxon>
        <taxon>Metazoa</taxon>
        <taxon>Ecdysozoa</taxon>
        <taxon>Arthropoda</taxon>
        <taxon>Chelicerata</taxon>
        <taxon>Arachnida</taxon>
        <taxon>Acari</taxon>
        <taxon>Parasitiformes</taxon>
        <taxon>Ixodida</taxon>
        <taxon>Ixodoidea</taxon>
        <taxon>Ixodidae</taxon>
        <taxon>Rhipicephalinae</taxon>
        <taxon>Rhipicephalus</taxon>
        <taxon>Rhipicephalus</taxon>
    </lineage>
</organism>
<feature type="domain" description="BPTI/Kunitz inhibitor" evidence="5">
    <location>
        <begin position="91"/>
        <end position="151"/>
    </location>
</feature>
<name>A0A131YUB9_RHIAP</name>
<dbReference type="GO" id="GO:0005615">
    <property type="term" value="C:extracellular space"/>
    <property type="evidence" value="ECO:0007669"/>
    <property type="project" value="TreeGrafter"/>
</dbReference>
<dbReference type="EMBL" id="GEDV01006477">
    <property type="protein sequence ID" value="JAP82080.1"/>
    <property type="molecule type" value="Transcribed_RNA"/>
</dbReference>
<evidence type="ECO:0000256" key="2">
    <source>
        <dbReference type="ARBA" id="ARBA00022900"/>
    </source>
</evidence>
<accession>A0A131YUB9</accession>
<keyword evidence="3" id="KW-1015">Disulfide bond</keyword>
<dbReference type="Pfam" id="PF00014">
    <property type="entry name" value="Kunitz_BPTI"/>
    <property type="match status" value="2"/>
</dbReference>
<dbReference type="PANTHER" id="PTHR10083">
    <property type="entry name" value="KUNITZ-TYPE PROTEASE INHIBITOR-RELATED"/>
    <property type="match status" value="1"/>
</dbReference>
<evidence type="ECO:0000259" key="5">
    <source>
        <dbReference type="PROSITE" id="PS50279"/>
    </source>
</evidence>
<protein>
    <submittedName>
        <fullName evidence="6">Pancreatic trypsin inhibitor</fullName>
    </submittedName>
</protein>
<dbReference type="SMART" id="SM00131">
    <property type="entry name" value="KU"/>
    <property type="match status" value="2"/>
</dbReference>
<keyword evidence="1" id="KW-0646">Protease inhibitor</keyword>
<feature type="chain" id="PRO_5007286023" evidence="4">
    <location>
        <begin position="28"/>
        <end position="168"/>
    </location>
</feature>
<dbReference type="Gene3D" id="4.10.410.10">
    <property type="entry name" value="Pancreatic trypsin inhibitor Kunitz domain"/>
    <property type="match status" value="2"/>
</dbReference>
<keyword evidence="2" id="KW-0722">Serine protease inhibitor</keyword>
<proteinExistence type="predicted"/>
<dbReference type="InterPro" id="IPR050098">
    <property type="entry name" value="TFPI/VKTCI-like"/>
</dbReference>
<dbReference type="AlphaFoldDB" id="A0A131YUB9"/>
<evidence type="ECO:0000256" key="3">
    <source>
        <dbReference type="ARBA" id="ARBA00023157"/>
    </source>
</evidence>
<feature type="domain" description="BPTI/Kunitz inhibitor" evidence="5">
    <location>
        <begin position="41"/>
        <end position="95"/>
    </location>
</feature>
<sequence length="168" mass="18885">MQAAKKGMGIFVLAAIVALSAIGRSEARRGTEARKAPNDPCQLDIKEATRTCSPGQIEDRWGYNSSAGTCVKFHSASCDRNSNNFETAKQCLEKCNKKSRCLKEPDSSKFGFLNRYYFDANATECKPMKSLPKLGNGKNRFKKKEDCENKCMPSRFVVIRSYTEDQWT</sequence>
<dbReference type="PROSITE" id="PS50279">
    <property type="entry name" value="BPTI_KUNITZ_2"/>
    <property type="match status" value="2"/>
</dbReference>
<reference evidence="6" key="1">
    <citation type="journal article" date="2016" name="Ticks Tick Borne Dis.">
        <title>De novo assembly and annotation of the salivary gland transcriptome of Rhipicephalus appendiculatus male and female ticks during blood feeding.</title>
        <authorList>
            <person name="de Castro M.H."/>
            <person name="de Klerk D."/>
            <person name="Pienaar R."/>
            <person name="Latif A.A."/>
            <person name="Rees D.J."/>
            <person name="Mans B.J."/>
        </authorList>
    </citation>
    <scope>NUCLEOTIDE SEQUENCE</scope>
    <source>
        <tissue evidence="6">Salivary glands</tissue>
    </source>
</reference>
<evidence type="ECO:0000256" key="4">
    <source>
        <dbReference type="SAM" id="SignalP"/>
    </source>
</evidence>
<evidence type="ECO:0000256" key="1">
    <source>
        <dbReference type="ARBA" id="ARBA00022690"/>
    </source>
</evidence>
<dbReference type="PANTHER" id="PTHR10083:SF374">
    <property type="entry name" value="BPTI_KUNITZ INHIBITOR DOMAIN-CONTAINING PROTEIN"/>
    <property type="match status" value="1"/>
</dbReference>
<dbReference type="InterPro" id="IPR002223">
    <property type="entry name" value="Kunitz_BPTI"/>
</dbReference>
<keyword evidence="4" id="KW-0732">Signal</keyword>
<feature type="signal peptide" evidence="4">
    <location>
        <begin position="1"/>
        <end position="27"/>
    </location>
</feature>
<dbReference type="SUPFAM" id="SSF57362">
    <property type="entry name" value="BPTI-like"/>
    <property type="match status" value="2"/>
</dbReference>
<evidence type="ECO:0000313" key="6">
    <source>
        <dbReference type="EMBL" id="JAP82080.1"/>
    </source>
</evidence>
<dbReference type="GO" id="GO:0004867">
    <property type="term" value="F:serine-type endopeptidase inhibitor activity"/>
    <property type="evidence" value="ECO:0007669"/>
    <property type="project" value="UniProtKB-KW"/>
</dbReference>